<dbReference type="PROSITE" id="PS51514">
    <property type="entry name" value="BRX"/>
    <property type="match status" value="1"/>
</dbReference>
<dbReference type="InterPro" id="IPR044532">
    <property type="entry name" value="BRX-like"/>
</dbReference>
<dbReference type="PANTHER" id="PTHR46058">
    <property type="entry name" value="PROTEIN BREVIS RADIX-LIKE 1"/>
    <property type="match status" value="1"/>
</dbReference>
<sequence>MQIKDIELKISNSLHLKSRTGSSGHILEGVQYPYMADVSAPPTLHHWDYGGFRHLGGSSGTRHIGGSIRATTFRGELVDFQTPSHHEASLISEIKEEDQVGSNEWIAKVEEGVQITFVSLPNGGNELRKLRFNRNMFNQWQAQKWWDENRDKIVELYNFQRINKEDLNITPTPIEHEIVEQPREVHYPTLADTRDSRMSVSFRDWAQGGTSS</sequence>
<evidence type="ECO:0000259" key="4">
    <source>
        <dbReference type="PROSITE" id="PS51514"/>
    </source>
</evidence>
<comment type="caution">
    <text evidence="5">The sequence shown here is derived from an EMBL/GenBank/DDBJ whole genome shotgun (WGS) entry which is preliminary data.</text>
</comment>
<evidence type="ECO:0000313" key="5">
    <source>
        <dbReference type="EMBL" id="KAK7289697.1"/>
    </source>
</evidence>
<keyword evidence="3" id="KW-0539">Nucleus</keyword>
<dbReference type="InterPro" id="IPR013591">
    <property type="entry name" value="Brevis_radix_dom"/>
</dbReference>
<protein>
    <recommendedName>
        <fullName evidence="4">BRX domain-containing protein</fullName>
    </recommendedName>
</protein>
<dbReference type="AlphaFoldDB" id="A0AAN9P9I2"/>
<dbReference type="Pfam" id="PF08381">
    <property type="entry name" value="BRX"/>
    <property type="match status" value="1"/>
</dbReference>
<keyword evidence="6" id="KW-1185">Reference proteome</keyword>
<accession>A0AAN9P9I2</accession>
<name>A0AAN9P9I2_CROPI</name>
<comment type="subcellular location">
    <subcellularLocation>
        <location evidence="1">Nucleus</location>
    </subcellularLocation>
</comment>
<comment type="similarity">
    <text evidence="2">Belongs to the BRX family.</text>
</comment>
<dbReference type="GO" id="GO:0005634">
    <property type="term" value="C:nucleus"/>
    <property type="evidence" value="ECO:0007669"/>
    <property type="project" value="UniProtKB-SubCell"/>
</dbReference>
<evidence type="ECO:0000313" key="6">
    <source>
        <dbReference type="Proteomes" id="UP001372338"/>
    </source>
</evidence>
<evidence type="ECO:0000256" key="1">
    <source>
        <dbReference type="ARBA" id="ARBA00004123"/>
    </source>
</evidence>
<gene>
    <name evidence="5" type="ORF">RIF29_03547</name>
</gene>
<reference evidence="5 6" key="1">
    <citation type="submission" date="2024-01" db="EMBL/GenBank/DDBJ databases">
        <title>The genomes of 5 underutilized Papilionoideae crops provide insights into root nodulation and disease resistanc.</title>
        <authorList>
            <person name="Yuan L."/>
        </authorList>
    </citation>
    <scope>NUCLEOTIDE SEQUENCE [LARGE SCALE GENOMIC DNA]</scope>
    <source>
        <strain evidence="5">ZHUSHIDOU_FW_LH</strain>
        <tissue evidence="5">Leaf</tissue>
    </source>
</reference>
<dbReference type="PANTHER" id="PTHR46058:SF2">
    <property type="entry name" value="PROTEIN BREVIS RADIX-LIKE 3"/>
    <property type="match status" value="1"/>
</dbReference>
<organism evidence="5 6">
    <name type="scientific">Crotalaria pallida</name>
    <name type="common">Smooth rattlebox</name>
    <name type="synonym">Crotalaria striata</name>
    <dbReference type="NCBI Taxonomy" id="3830"/>
    <lineage>
        <taxon>Eukaryota</taxon>
        <taxon>Viridiplantae</taxon>
        <taxon>Streptophyta</taxon>
        <taxon>Embryophyta</taxon>
        <taxon>Tracheophyta</taxon>
        <taxon>Spermatophyta</taxon>
        <taxon>Magnoliopsida</taxon>
        <taxon>eudicotyledons</taxon>
        <taxon>Gunneridae</taxon>
        <taxon>Pentapetalae</taxon>
        <taxon>rosids</taxon>
        <taxon>fabids</taxon>
        <taxon>Fabales</taxon>
        <taxon>Fabaceae</taxon>
        <taxon>Papilionoideae</taxon>
        <taxon>50 kb inversion clade</taxon>
        <taxon>genistoids sensu lato</taxon>
        <taxon>core genistoids</taxon>
        <taxon>Crotalarieae</taxon>
        <taxon>Crotalaria</taxon>
    </lineage>
</organism>
<dbReference type="Proteomes" id="UP001372338">
    <property type="component" value="Unassembled WGS sequence"/>
</dbReference>
<dbReference type="EMBL" id="JAYWIO010000001">
    <property type="protein sequence ID" value="KAK7289697.1"/>
    <property type="molecule type" value="Genomic_DNA"/>
</dbReference>
<evidence type="ECO:0000256" key="2">
    <source>
        <dbReference type="ARBA" id="ARBA00009057"/>
    </source>
</evidence>
<feature type="domain" description="BRX" evidence="4">
    <location>
        <begin position="103"/>
        <end position="158"/>
    </location>
</feature>
<proteinExistence type="inferred from homology"/>
<evidence type="ECO:0000256" key="3">
    <source>
        <dbReference type="ARBA" id="ARBA00023242"/>
    </source>
</evidence>